<dbReference type="PANTHER" id="PTHR24399:SF31">
    <property type="entry name" value="ZINC FINGER PROTEIN PLAGL1"/>
    <property type="match status" value="1"/>
</dbReference>
<feature type="domain" description="C2H2-type" evidence="15">
    <location>
        <begin position="424"/>
        <end position="451"/>
    </location>
</feature>
<dbReference type="InterPro" id="IPR013087">
    <property type="entry name" value="Znf_C2H2_type"/>
</dbReference>
<evidence type="ECO:0000256" key="12">
    <source>
        <dbReference type="ARBA" id="ARBA00023242"/>
    </source>
</evidence>
<dbReference type="Pfam" id="PF00096">
    <property type="entry name" value="zf-C2H2"/>
    <property type="match status" value="9"/>
</dbReference>
<comment type="similarity">
    <text evidence="3">Belongs to the krueppel C2H2-type zinc-finger protein family.</text>
</comment>
<dbReference type="Proteomes" id="UP000694701">
    <property type="component" value="Unplaced"/>
</dbReference>
<keyword evidence="9" id="KW-0805">Transcription regulation</keyword>
<dbReference type="Gene3D" id="3.30.160.60">
    <property type="entry name" value="Classic Zinc Finger"/>
    <property type="match status" value="13"/>
</dbReference>
<dbReference type="SUPFAM" id="SSF57667">
    <property type="entry name" value="beta-beta-alpha zinc fingers"/>
    <property type="match status" value="8"/>
</dbReference>
<evidence type="ECO:0000256" key="1">
    <source>
        <dbReference type="ARBA" id="ARBA00004123"/>
    </source>
</evidence>
<keyword evidence="7" id="KW-0833">Ubl conjugation pathway</keyword>
<feature type="compositionally biased region" description="Basic and acidic residues" evidence="14">
    <location>
        <begin position="182"/>
        <end position="249"/>
    </location>
</feature>
<dbReference type="PROSITE" id="PS00028">
    <property type="entry name" value="ZINC_FINGER_C2H2_1"/>
    <property type="match status" value="16"/>
</dbReference>
<feature type="region of interest" description="Disordered" evidence="14">
    <location>
        <begin position="118"/>
        <end position="255"/>
    </location>
</feature>
<dbReference type="FunFam" id="3.30.160.60:FF:002343">
    <property type="entry name" value="Zinc finger protein 33A"/>
    <property type="match status" value="1"/>
</dbReference>
<evidence type="ECO:0000256" key="13">
    <source>
        <dbReference type="PROSITE-ProRule" id="PRU00042"/>
    </source>
</evidence>
<dbReference type="FunFam" id="3.30.160.60:FF:000446">
    <property type="entry name" value="Zinc finger protein"/>
    <property type="match status" value="1"/>
</dbReference>
<evidence type="ECO:0000256" key="14">
    <source>
        <dbReference type="SAM" id="MobiDB-lite"/>
    </source>
</evidence>
<evidence type="ECO:0000256" key="5">
    <source>
        <dbReference type="ARBA" id="ARBA00022737"/>
    </source>
</evidence>
<dbReference type="GO" id="GO:0002682">
    <property type="term" value="P:regulation of immune system process"/>
    <property type="evidence" value="ECO:0007669"/>
    <property type="project" value="TreeGrafter"/>
</dbReference>
<dbReference type="FunFam" id="3.30.160.60:FF:000538">
    <property type="entry name" value="zinc finger protein 853"/>
    <property type="match status" value="1"/>
</dbReference>
<dbReference type="PANTHER" id="PTHR24399">
    <property type="entry name" value="ZINC FINGER AND BTB DOMAIN-CONTAINING"/>
    <property type="match status" value="1"/>
</dbReference>
<proteinExistence type="inferred from homology"/>
<feature type="domain" description="C2H2-type" evidence="15">
    <location>
        <begin position="756"/>
        <end position="783"/>
    </location>
</feature>
<feature type="region of interest" description="Disordered" evidence="14">
    <location>
        <begin position="822"/>
        <end position="845"/>
    </location>
</feature>
<feature type="domain" description="C2H2-type" evidence="15">
    <location>
        <begin position="784"/>
        <end position="811"/>
    </location>
</feature>
<feature type="domain" description="C2H2-type" evidence="15">
    <location>
        <begin position="574"/>
        <end position="596"/>
    </location>
</feature>
<evidence type="ECO:0000313" key="16">
    <source>
        <dbReference type="Ensembl" id="ENSCCRP00020039152.1"/>
    </source>
</evidence>
<dbReference type="FunFam" id="3.30.160.60:FF:000100">
    <property type="entry name" value="Zinc finger 45-like"/>
    <property type="match status" value="1"/>
</dbReference>
<evidence type="ECO:0000313" key="17">
    <source>
        <dbReference type="Proteomes" id="UP000694701"/>
    </source>
</evidence>
<protein>
    <recommendedName>
        <fullName evidence="15">C2H2-type domain-containing protein</fullName>
    </recommendedName>
</protein>
<sequence>MATVQSESEQPLEDKLINGTLGENKPELQPVSATVADCETEVCAQGSDVKGANDPGVPSSPASENSPPHGAALSPRNKDASGMSCNFKSTEDEQTADLLLLNDNQDLVSAKPGTEYDVISERLHNENIGQETDKEETADKTTENVSKESKHTREEEHPAKQDEDSKNISAVAKFYDDAMQSTEEKIREAGDPKSVEKVKDNTEKKEGEDTKSMEKVKDNTEEKEVEDPKSVEKVKDNTKEKEGEDKSKSDGTGIVVKRRKSRLECNECGKKFTRRETYNLHRHFHMHQDEQASLVCKECGITFQHRSDLIKHRSIHKENSQPSLSQSKGSERIYKERRKFQCEHCGMCFSTMMRLRLHACEQNVEKPFRCPLCRKEFQYRVSINAHMQSHSLDSPYRCQECNKGFQSLVTLHIHQRSHAALKPYECPDCSMVFKHRYVMEDHRRRHTEERAHLCKICGKNFKYSSLLQQHQYLHTGQKPYHCSYCGKMFAFAQNMRAHYRQHKMISARSEAPITNHNVSLVRQGGKENVTVEQRRNCPLCPQIFYAASDLRAHMLIHEAEYERMCNGKRYDKVYECQYCPLKFQSESILQSHSQTHMTNILGLNTTRITNQVKAVLEKQDDVGMDEGDIDSMSGVGGLGDQTEKKPFRCRDCGKCFRYRSVLELHMRIHNKGYQCQVCKKSFRFSSYLQQHSIIHTGKKPYKCPDCGKDFAFHHNMKTHQRLHQQKPFRCTQCRKGYSDESQLQRHMLSHTGEKPYKCHLCDKSFALAYLLRDHLNTHTGERPHRCQECHKSFPWLSSLLVHQKIHVRKRQGQSHSYPLSIHSQRGRVSTGRRGRPRLDRDNGRTAALPGRIMPETLLPNVVPHQSRSFDVNRHQRMQLREQHLHTTSHSQQINLQQEWQLQLTPSSEEPLHAQKPTNLLEGQTSNAVQMQWPGSHLKTILPKCDGLPELHQQQPSQANVQLSAQPNHYSEINISETEQKGKHSQHHVDRPSLLDRKRQSPRAIQDPQQSQWPVLCDSVQTAKPEPFSNSSEDGNVMVDLEAPTNKEADKLTHDLQMPNSSGLAKTEMGQTGGIVLPAGASGLPNTTPWGMKTSLEMSTPVGLQEIPGESLEKQQNRLIQHLPQQMQVPQQLLQQQLHQPQLQQQTPIPPTWVSATPSNQMGPVNIQYTSARFPLGDRPPMWGFQAAPVVSQTLINGPVQQGHIQPQQHVALISGQQIPLNQPSSFISPPFPPPSLNIPAPHPMHSVGRQLPGPLPQGIFFTSQGTINEMPIISQLTNLPQLAQQTEPHKMGNKMPFAPDHLFQCMICGCSLPGELELQMHYMQHAQRDV</sequence>
<dbReference type="InterPro" id="IPR036236">
    <property type="entry name" value="Znf_C2H2_sf"/>
</dbReference>
<dbReference type="GO" id="GO:0000978">
    <property type="term" value="F:RNA polymerase II cis-regulatory region sequence-specific DNA binding"/>
    <property type="evidence" value="ECO:0007669"/>
    <property type="project" value="TreeGrafter"/>
</dbReference>
<keyword evidence="11" id="KW-0804">Transcription</keyword>
<name>A0A8C2EDA4_CYPCA</name>
<keyword evidence="8" id="KW-0862">Zinc</keyword>
<dbReference type="GO" id="GO:0001227">
    <property type="term" value="F:DNA-binding transcription repressor activity, RNA polymerase II-specific"/>
    <property type="evidence" value="ECO:0007669"/>
    <property type="project" value="TreeGrafter"/>
</dbReference>
<keyword evidence="10" id="KW-0238">DNA-binding</keyword>
<evidence type="ECO:0000256" key="6">
    <source>
        <dbReference type="ARBA" id="ARBA00022771"/>
    </source>
</evidence>
<dbReference type="FunFam" id="3.30.160.60:FF:000193">
    <property type="entry name" value="Zinc finger protein 300"/>
    <property type="match status" value="1"/>
</dbReference>
<dbReference type="GO" id="GO:0005654">
    <property type="term" value="C:nucleoplasm"/>
    <property type="evidence" value="ECO:0007669"/>
    <property type="project" value="TreeGrafter"/>
</dbReference>
<evidence type="ECO:0000256" key="11">
    <source>
        <dbReference type="ARBA" id="ARBA00023163"/>
    </source>
</evidence>
<accession>A0A8C2EDA4</accession>
<feature type="domain" description="C2H2-type" evidence="15">
    <location>
        <begin position="263"/>
        <end position="292"/>
    </location>
</feature>
<dbReference type="FunFam" id="3.30.160.60:FF:000030">
    <property type="entry name" value="Zinc finger protein 628"/>
    <property type="match status" value="1"/>
</dbReference>
<feature type="domain" description="C2H2-type" evidence="15">
    <location>
        <begin position="701"/>
        <end position="728"/>
    </location>
</feature>
<keyword evidence="12" id="KW-0539">Nucleus</keyword>
<comment type="pathway">
    <text evidence="2">Protein modification; protein ubiquitination.</text>
</comment>
<feature type="domain" description="C2H2-type" evidence="15">
    <location>
        <begin position="535"/>
        <end position="562"/>
    </location>
</feature>
<evidence type="ECO:0000256" key="10">
    <source>
        <dbReference type="ARBA" id="ARBA00023125"/>
    </source>
</evidence>
<feature type="region of interest" description="Disordered" evidence="14">
    <location>
        <begin position="1"/>
        <end position="28"/>
    </location>
</feature>
<organism evidence="16 17">
    <name type="scientific">Cyprinus carpio</name>
    <name type="common">Common carp</name>
    <dbReference type="NCBI Taxonomy" id="7962"/>
    <lineage>
        <taxon>Eukaryota</taxon>
        <taxon>Metazoa</taxon>
        <taxon>Chordata</taxon>
        <taxon>Craniata</taxon>
        <taxon>Vertebrata</taxon>
        <taxon>Euteleostomi</taxon>
        <taxon>Actinopterygii</taxon>
        <taxon>Neopterygii</taxon>
        <taxon>Teleostei</taxon>
        <taxon>Ostariophysi</taxon>
        <taxon>Cypriniformes</taxon>
        <taxon>Cyprinidae</taxon>
        <taxon>Cyprininae</taxon>
        <taxon>Cyprinus</taxon>
    </lineage>
</organism>
<feature type="domain" description="C2H2-type" evidence="15">
    <location>
        <begin position="294"/>
        <end position="321"/>
    </location>
</feature>
<feature type="region of interest" description="Disordered" evidence="14">
    <location>
        <begin position="976"/>
        <end position="1013"/>
    </location>
</feature>
<keyword evidence="6 13" id="KW-0863">Zinc-finger</keyword>
<keyword evidence="5" id="KW-0677">Repeat</keyword>
<evidence type="ECO:0000259" key="15">
    <source>
        <dbReference type="PROSITE" id="PS50157"/>
    </source>
</evidence>
<dbReference type="FunFam" id="3.30.160.60:FF:000017">
    <property type="entry name" value="zinc finger protein 62 homolog"/>
    <property type="match status" value="1"/>
</dbReference>
<evidence type="ECO:0000256" key="7">
    <source>
        <dbReference type="ARBA" id="ARBA00022786"/>
    </source>
</evidence>
<dbReference type="GO" id="GO:0001817">
    <property type="term" value="P:regulation of cytokine production"/>
    <property type="evidence" value="ECO:0007669"/>
    <property type="project" value="TreeGrafter"/>
</dbReference>
<reference evidence="16" key="1">
    <citation type="submission" date="2025-08" db="UniProtKB">
        <authorList>
            <consortium name="Ensembl"/>
        </authorList>
    </citation>
    <scope>IDENTIFICATION</scope>
</reference>
<dbReference type="FunFam" id="3.30.160.60:FF:001228">
    <property type="entry name" value="Zinc finger protein 236"/>
    <property type="match status" value="1"/>
</dbReference>
<dbReference type="PROSITE" id="PS50157">
    <property type="entry name" value="ZINC_FINGER_C2H2_2"/>
    <property type="match status" value="16"/>
</dbReference>
<dbReference type="Pfam" id="PF12874">
    <property type="entry name" value="zf-met"/>
    <property type="match status" value="1"/>
</dbReference>
<dbReference type="FunFam" id="3.30.160.60:FF:000690">
    <property type="entry name" value="Zinc finger protein 354C"/>
    <property type="match status" value="1"/>
</dbReference>
<feature type="domain" description="C2H2-type" evidence="15">
    <location>
        <begin position="396"/>
        <end position="423"/>
    </location>
</feature>
<evidence type="ECO:0000256" key="8">
    <source>
        <dbReference type="ARBA" id="ARBA00022833"/>
    </source>
</evidence>
<feature type="domain" description="C2H2-type" evidence="15">
    <location>
        <begin position="728"/>
        <end position="755"/>
    </location>
</feature>
<feature type="domain" description="C2H2-type" evidence="15">
    <location>
        <begin position="673"/>
        <end position="700"/>
    </location>
</feature>
<evidence type="ECO:0000256" key="3">
    <source>
        <dbReference type="ARBA" id="ARBA00006991"/>
    </source>
</evidence>
<dbReference type="SMART" id="SM00355">
    <property type="entry name" value="ZnF_C2H2"/>
    <property type="match status" value="17"/>
</dbReference>
<keyword evidence="4" id="KW-0479">Metal-binding</keyword>
<evidence type="ECO:0000256" key="2">
    <source>
        <dbReference type="ARBA" id="ARBA00004906"/>
    </source>
</evidence>
<comment type="subcellular location">
    <subcellularLocation>
        <location evidence="1">Nucleus</location>
    </subcellularLocation>
</comment>
<dbReference type="Pfam" id="PF13912">
    <property type="entry name" value="zf-C2H2_6"/>
    <property type="match status" value="2"/>
</dbReference>
<dbReference type="Ensembl" id="ENSCCRT00020042741.1">
    <property type="protein sequence ID" value="ENSCCRP00020039152.1"/>
    <property type="gene ID" value="ENSCCRG00020017470.1"/>
</dbReference>
<feature type="domain" description="C2H2-type" evidence="15">
    <location>
        <begin position="452"/>
        <end position="479"/>
    </location>
</feature>
<dbReference type="GO" id="GO:0001228">
    <property type="term" value="F:DNA-binding transcription activator activity, RNA polymerase II-specific"/>
    <property type="evidence" value="ECO:0007669"/>
    <property type="project" value="TreeGrafter"/>
</dbReference>
<feature type="region of interest" description="Disordered" evidence="14">
    <location>
        <begin position="46"/>
        <end position="89"/>
    </location>
</feature>
<feature type="domain" description="C2H2-type" evidence="15">
    <location>
        <begin position="480"/>
        <end position="502"/>
    </location>
</feature>
<feature type="compositionally biased region" description="Basic and acidic residues" evidence="14">
    <location>
        <begin position="119"/>
        <end position="166"/>
    </location>
</feature>
<feature type="compositionally biased region" description="Basic and acidic residues" evidence="14">
    <location>
        <begin position="977"/>
        <end position="998"/>
    </location>
</feature>
<dbReference type="GO" id="GO:0008270">
    <property type="term" value="F:zinc ion binding"/>
    <property type="evidence" value="ECO:0007669"/>
    <property type="project" value="UniProtKB-KW"/>
</dbReference>
<evidence type="ECO:0000256" key="9">
    <source>
        <dbReference type="ARBA" id="ARBA00023015"/>
    </source>
</evidence>
<feature type="domain" description="C2H2-type" evidence="15">
    <location>
        <begin position="340"/>
        <end position="367"/>
    </location>
</feature>
<evidence type="ECO:0000256" key="4">
    <source>
        <dbReference type="ARBA" id="ARBA00022723"/>
    </source>
</evidence>
<feature type="domain" description="C2H2-type" evidence="15">
    <location>
        <begin position="368"/>
        <end position="395"/>
    </location>
</feature>
<dbReference type="FunFam" id="3.30.160.60:FF:000065">
    <property type="entry name" value="B-cell CLL/lymphoma 6, member B"/>
    <property type="match status" value="1"/>
</dbReference>
<feature type="domain" description="C2H2-type" evidence="15">
    <location>
        <begin position="647"/>
        <end position="674"/>
    </location>
</feature>